<keyword evidence="3" id="KW-1185">Reference proteome</keyword>
<protein>
    <submittedName>
        <fullName evidence="2">Uncharacterized protein</fullName>
    </submittedName>
</protein>
<dbReference type="EMBL" id="JANBOJ010000233">
    <property type="protein sequence ID" value="KAJ1720700.1"/>
    <property type="molecule type" value="Genomic_DNA"/>
</dbReference>
<feature type="region of interest" description="Disordered" evidence="1">
    <location>
        <begin position="89"/>
        <end position="113"/>
    </location>
</feature>
<evidence type="ECO:0000313" key="2">
    <source>
        <dbReference type="EMBL" id="KAJ1720700.1"/>
    </source>
</evidence>
<organism evidence="2 3">
    <name type="scientific">Coemansia erecta</name>
    <dbReference type="NCBI Taxonomy" id="147472"/>
    <lineage>
        <taxon>Eukaryota</taxon>
        <taxon>Fungi</taxon>
        <taxon>Fungi incertae sedis</taxon>
        <taxon>Zoopagomycota</taxon>
        <taxon>Kickxellomycotina</taxon>
        <taxon>Kickxellomycetes</taxon>
        <taxon>Kickxellales</taxon>
        <taxon>Kickxellaceae</taxon>
        <taxon>Coemansia</taxon>
    </lineage>
</organism>
<evidence type="ECO:0000256" key="1">
    <source>
        <dbReference type="SAM" id="MobiDB-lite"/>
    </source>
</evidence>
<dbReference type="Proteomes" id="UP001149813">
    <property type="component" value="Unassembled WGS sequence"/>
</dbReference>
<name>A0A9W8CNX2_9FUNG</name>
<comment type="caution">
    <text evidence="2">The sequence shown here is derived from an EMBL/GenBank/DDBJ whole genome shotgun (WGS) entry which is preliminary data.</text>
</comment>
<sequence>MGNGMYCDVETYRHERSAEELLYINSRKTLDYLKTAHSRLVLLMKQLNFYKRNPLCGAMCKEVETKIYQQSLLLRRHHQQLNEMVEDYNRMSESSSDSSSQTELSTPHSSQADWEEVIEMAKRPVETMFRRPQSKSSSHGDSIFKCIYQSPLSGTTATGSMEQQQQQGIQADAQPQMRSSQKTFPMQMTPPMEEVVELRERLRVLERSPLFTAVPAVAPTSAAAKHLHVHLSMLSTGQRSPFSLP</sequence>
<gene>
    <name evidence="2" type="ORF">LPJ53_004696</name>
</gene>
<dbReference type="OrthoDB" id="5571005at2759"/>
<evidence type="ECO:0000313" key="3">
    <source>
        <dbReference type="Proteomes" id="UP001149813"/>
    </source>
</evidence>
<feature type="compositionally biased region" description="Polar residues" evidence="1">
    <location>
        <begin position="101"/>
        <end position="112"/>
    </location>
</feature>
<reference evidence="2" key="1">
    <citation type="submission" date="2022-07" db="EMBL/GenBank/DDBJ databases">
        <title>Phylogenomic reconstructions and comparative analyses of Kickxellomycotina fungi.</title>
        <authorList>
            <person name="Reynolds N.K."/>
            <person name="Stajich J.E."/>
            <person name="Barry K."/>
            <person name="Grigoriev I.V."/>
            <person name="Crous P."/>
            <person name="Smith M.E."/>
        </authorList>
    </citation>
    <scope>NUCLEOTIDE SEQUENCE</scope>
    <source>
        <strain evidence="2">NBRC 32514</strain>
    </source>
</reference>
<dbReference type="AlphaFoldDB" id="A0A9W8CNX2"/>
<accession>A0A9W8CNX2</accession>
<proteinExistence type="predicted"/>